<sequence>MHHQSIHQISKILYDGNGLMRDWIRSISQNCFLIHDWDGCICKACRKKRDKHHVLKGCTCKKCGVVIHDWSVRTCIRCGEFKSDNARKAQDILNAGGPRNRTEYFFLFPDACRNCGARRLDEYWGLVGGTQESHGVTLNPSYALFRKCFSCGNDMAVDGFGDYNYHKNEFAGYRPFTASCQYLTSEEEQEIDYAEIDSK</sequence>
<keyword evidence="2" id="KW-1185">Reference proteome</keyword>
<proteinExistence type="predicted"/>
<dbReference type="Proteomes" id="UP000076962">
    <property type="component" value="Unassembled WGS sequence"/>
</dbReference>
<reference evidence="1 2" key="1">
    <citation type="submission" date="2016-05" db="EMBL/GenBank/DDBJ databases">
        <title>Single-cell genome of chain-forming Candidatus Thiomargarita nelsonii and comparison to other large sulfur-oxidizing bacteria.</title>
        <authorList>
            <person name="Winkel M."/>
            <person name="Salman V."/>
            <person name="Woyke T."/>
            <person name="Schulz-Vogt H."/>
            <person name="Richter M."/>
            <person name="Flood B."/>
            <person name="Bailey J."/>
            <person name="Amann R."/>
            <person name="Mussmann M."/>
        </authorList>
    </citation>
    <scope>NUCLEOTIDE SEQUENCE [LARGE SCALE GENOMIC DNA]</scope>
    <source>
        <strain evidence="1 2">THI036</strain>
    </source>
</reference>
<protein>
    <submittedName>
        <fullName evidence="1">Uncharacterized protein</fullName>
    </submittedName>
</protein>
<evidence type="ECO:0000313" key="2">
    <source>
        <dbReference type="Proteomes" id="UP000076962"/>
    </source>
</evidence>
<gene>
    <name evidence="1" type="ORF">THIOM_004732</name>
</gene>
<name>A0A176RV59_9GAMM</name>
<comment type="caution">
    <text evidence="1">The sequence shown here is derived from an EMBL/GenBank/DDBJ whole genome shotgun (WGS) entry which is preliminary data.</text>
</comment>
<dbReference type="EMBL" id="LUTY01002725">
    <property type="protein sequence ID" value="OAD19624.1"/>
    <property type="molecule type" value="Genomic_DNA"/>
</dbReference>
<organism evidence="1 2">
    <name type="scientific">Candidatus Thiomargarita nelsonii</name>
    <dbReference type="NCBI Taxonomy" id="1003181"/>
    <lineage>
        <taxon>Bacteria</taxon>
        <taxon>Pseudomonadati</taxon>
        <taxon>Pseudomonadota</taxon>
        <taxon>Gammaproteobacteria</taxon>
        <taxon>Thiotrichales</taxon>
        <taxon>Thiotrichaceae</taxon>
        <taxon>Thiomargarita</taxon>
    </lineage>
</organism>
<evidence type="ECO:0000313" key="1">
    <source>
        <dbReference type="EMBL" id="OAD19624.1"/>
    </source>
</evidence>
<accession>A0A176RV59</accession>
<dbReference type="AlphaFoldDB" id="A0A176RV59"/>